<dbReference type="STRING" id="644352.J3NL58"/>
<protein>
    <recommendedName>
        <fullName evidence="3">Oxidoreductase acuF-like C2H2 type zinc-finger domain-containing protein</fullName>
    </recommendedName>
</protein>
<feature type="region of interest" description="Disordered" evidence="2">
    <location>
        <begin position="622"/>
        <end position="643"/>
    </location>
</feature>
<feature type="region of interest" description="Disordered" evidence="2">
    <location>
        <begin position="661"/>
        <end position="695"/>
    </location>
</feature>
<evidence type="ECO:0000256" key="2">
    <source>
        <dbReference type="SAM" id="MobiDB-lite"/>
    </source>
</evidence>
<dbReference type="InterPro" id="IPR058925">
    <property type="entry name" value="zf-C2H2_AcuF"/>
</dbReference>
<organism evidence="4">
    <name type="scientific">Gaeumannomyces tritici (strain R3-111a-1)</name>
    <name type="common">Wheat and barley take-all root rot fungus</name>
    <name type="synonym">Gaeumannomyces graminis var. tritici</name>
    <dbReference type="NCBI Taxonomy" id="644352"/>
    <lineage>
        <taxon>Eukaryota</taxon>
        <taxon>Fungi</taxon>
        <taxon>Dikarya</taxon>
        <taxon>Ascomycota</taxon>
        <taxon>Pezizomycotina</taxon>
        <taxon>Sordariomycetes</taxon>
        <taxon>Sordariomycetidae</taxon>
        <taxon>Magnaporthales</taxon>
        <taxon>Magnaporthaceae</taxon>
        <taxon>Gaeumannomyces</taxon>
    </lineage>
</organism>
<accession>J3NL58</accession>
<dbReference type="OrthoDB" id="6133115at2759"/>
<reference evidence="6" key="1">
    <citation type="submission" date="2010-07" db="EMBL/GenBank/DDBJ databases">
        <title>The genome sequence of Gaeumannomyces graminis var. tritici strain R3-111a-1.</title>
        <authorList>
            <consortium name="The Broad Institute Genome Sequencing Platform"/>
            <person name="Ma L.-J."/>
            <person name="Dead R."/>
            <person name="Young S."/>
            <person name="Zeng Q."/>
            <person name="Koehrsen M."/>
            <person name="Alvarado L."/>
            <person name="Berlin A."/>
            <person name="Chapman S.B."/>
            <person name="Chen Z."/>
            <person name="Freedman E."/>
            <person name="Gellesch M."/>
            <person name="Goldberg J."/>
            <person name="Griggs A."/>
            <person name="Gujja S."/>
            <person name="Heilman E.R."/>
            <person name="Heiman D."/>
            <person name="Hepburn T."/>
            <person name="Howarth C."/>
            <person name="Jen D."/>
            <person name="Larson L."/>
            <person name="Mehta T."/>
            <person name="Neiman D."/>
            <person name="Pearson M."/>
            <person name="Roberts A."/>
            <person name="Saif S."/>
            <person name="Shea T."/>
            <person name="Shenoy N."/>
            <person name="Sisk P."/>
            <person name="Stolte C."/>
            <person name="Sykes S."/>
            <person name="Walk T."/>
            <person name="White J."/>
            <person name="Yandava C."/>
            <person name="Haas B."/>
            <person name="Nusbaum C."/>
            <person name="Birren B."/>
        </authorList>
    </citation>
    <scope>NUCLEOTIDE SEQUENCE [LARGE SCALE GENOMIC DNA]</scope>
    <source>
        <strain evidence="6">R3-111a-1</strain>
    </source>
</reference>
<feature type="compositionally biased region" description="Basic and acidic residues" evidence="2">
    <location>
        <begin position="661"/>
        <end position="677"/>
    </location>
</feature>
<feature type="domain" description="Oxidoreductase acuF-like C2H2 type zinc-finger" evidence="3">
    <location>
        <begin position="255"/>
        <end position="283"/>
    </location>
</feature>
<keyword evidence="6" id="KW-1185">Reference proteome</keyword>
<gene>
    <name evidence="5" type="primary">20342457</name>
    <name evidence="4" type="ORF">GGTG_01999</name>
</gene>
<dbReference type="HOGENOM" id="CLU_396396_0_0_1"/>
<sequence>MHNPSSKLSLEARLTGAEGVLRHIHGLLDDLFEAVEDVMTLALPRFQTDVDEAAAADNGNPLDQALLDEDQNEEGNDEADDGDDVFSAESLMEEMSDALRGLFRAGVLVRKASARDRFAHALKASRGQFLGQFDIEYAEQKFSKLRRLREESAWLTRRLGSANSKRRQVQKYYRDHKLRLAAGEQTSREEDESRTEKLSSKATTLMPGQLQLRLLQDTLPEDENDDAISLTSAVTTFEQGATLKLPRLALLSPDGEPFECPICFVLCACATEKSWKIHAYNDIRPYICTLGGPECEELMFPDRNSWFQHELSEHRSTFVCAICSANGFDTMAKFKDHVLVHGQLAGEQVNDLLAAGRQVQHEFGASACPFCVEWEDARGHRGSGRVTGPQLKRHVATHLEQLALFSVPREVICGPEDSQAGSSGGSGGSIPNMGTISFAVDPSSDFLADLPDAEENETEGIARHWDELAEKERKNREVIEATRGGSGVLLGDLVNAGDFRVGSSSGWMSFQAAMDGGRKYQRHREDLVNAGVDEKYIEAITKKQEEAGMREEAKDGFRQGMDEISSSLEEDLRAIEKARANAGQAAKEQFEAVRKTGENIMESGAGNSQDQRESSVIIEADETGPSDALESSERPKMDFGGQQVATAGASFTACFPAAPKAVRDRALERERARKRPADPPSTSAISRPSPLGGDC</sequence>
<dbReference type="eggNOG" id="ENOG502S2T0">
    <property type="taxonomic scope" value="Eukaryota"/>
</dbReference>
<dbReference type="AlphaFoldDB" id="J3NL58"/>
<name>J3NL58_GAET3</name>
<dbReference type="PANTHER" id="PTHR35391">
    <property type="entry name" value="C2H2-TYPE DOMAIN-CONTAINING PROTEIN-RELATED"/>
    <property type="match status" value="1"/>
</dbReference>
<dbReference type="GeneID" id="20342457"/>
<evidence type="ECO:0000313" key="4">
    <source>
        <dbReference type="EMBL" id="EJT82025.1"/>
    </source>
</evidence>
<dbReference type="VEuPathDB" id="FungiDB:GGTG_01999"/>
<dbReference type="PANTHER" id="PTHR35391:SF7">
    <property type="entry name" value="C2H2-TYPE DOMAIN-CONTAINING PROTEIN"/>
    <property type="match status" value="1"/>
</dbReference>
<evidence type="ECO:0000313" key="6">
    <source>
        <dbReference type="Proteomes" id="UP000006039"/>
    </source>
</evidence>
<reference evidence="5" key="4">
    <citation type="journal article" date="2015" name="G3 (Bethesda)">
        <title>Genome sequences of three phytopathogenic species of the Magnaporthaceae family of fungi.</title>
        <authorList>
            <person name="Okagaki L.H."/>
            <person name="Nunes C.C."/>
            <person name="Sailsbery J."/>
            <person name="Clay B."/>
            <person name="Brown D."/>
            <person name="John T."/>
            <person name="Oh Y."/>
            <person name="Young N."/>
            <person name="Fitzgerald M."/>
            <person name="Haas B.J."/>
            <person name="Zeng Q."/>
            <person name="Young S."/>
            <person name="Adiconis X."/>
            <person name="Fan L."/>
            <person name="Levin J.Z."/>
            <person name="Mitchell T.K."/>
            <person name="Okubara P.A."/>
            <person name="Farman M.L."/>
            <person name="Kohn L.M."/>
            <person name="Birren B."/>
            <person name="Ma L.-J."/>
            <person name="Dean R.A."/>
        </authorList>
    </citation>
    <scope>NUCLEOTIDE SEQUENCE</scope>
    <source>
        <strain evidence="5">R3-111a-1</strain>
    </source>
</reference>
<feature type="coiled-coil region" evidence="1">
    <location>
        <begin position="561"/>
        <end position="588"/>
    </location>
</feature>
<dbReference type="Proteomes" id="UP000006039">
    <property type="component" value="Unassembled WGS sequence"/>
</dbReference>
<dbReference type="Pfam" id="PF26082">
    <property type="entry name" value="zf-C2H2_AcuF"/>
    <property type="match status" value="1"/>
</dbReference>
<reference evidence="4" key="2">
    <citation type="submission" date="2010-07" db="EMBL/GenBank/DDBJ databases">
        <authorList>
            <consortium name="The Broad Institute Genome Sequencing Platform"/>
            <consortium name="Broad Institute Genome Sequencing Center for Infectious Disease"/>
            <person name="Ma L.-J."/>
            <person name="Dead R."/>
            <person name="Young S."/>
            <person name="Zeng Q."/>
            <person name="Koehrsen M."/>
            <person name="Alvarado L."/>
            <person name="Berlin A."/>
            <person name="Chapman S.B."/>
            <person name="Chen Z."/>
            <person name="Freedman E."/>
            <person name="Gellesch M."/>
            <person name="Goldberg J."/>
            <person name="Griggs A."/>
            <person name="Gujja S."/>
            <person name="Heilman E.R."/>
            <person name="Heiman D."/>
            <person name="Hepburn T."/>
            <person name="Howarth C."/>
            <person name="Jen D."/>
            <person name="Larson L."/>
            <person name="Mehta T."/>
            <person name="Neiman D."/>
            <person name="Pearson M."/>
            <person name="Roberts A."/>
            <person name="Saif S."/>
            <person name="Shea T."/>
            <person name="Shenoy N."/>
            <person name="Sisk P."/>
            <person name="Stolte C."/>
            <person name="Sykes S."/>
            <person name="Walk T."/>
            <person name="White J."/>
            <person name="Yandava C."/>
            <person name="Haas B."/>
            <person name="Nusbaum C."/>
            <person name="Birren B."/>
        </authorList>
    </citation>
    <scope>NUCLEOTIDE SEQUENCE</scope>
    <source>
        <strain evidence="4">R3-111a-1</strain>
    </source>
</reference>
<proteinExistence type="predicted"/>
<evidence type="ECO:0000256" key="1">
    <source>
        <dbReference type="SAM" id="Coils"/>
    </source>
</evidence>
<dbReference type="EMBL" id="GL385395">
    <property type="protein sequence ID" value="EJT82025.1"/>
    <property type="molecule type" value="Genomic_DNA"/>
</dbReference>
<dbReference type="EnsemblFungi" id="EJT82025">
    <property type="protein sequence ID" value="EJT82025"/>
    <property type="gene ID" value="GGTG_01999"/>
</dbReference>
<reference evidence="5" key="5">
    <citation type="submission" date="2018-04" db="UniProtKB">
        <authorList>
            <consortium name="EnsemblFungi"/>
        </authorList>
    </citation>
    <scope>IDENTIFICATION</scope>
    <source>
        <strain evidence="5">R3-111a-1</strain>
    </source>
</reference>
<keyword evidence="1" id="KW-0175">Coiled coil</keyword>
<reference evidence="4" key="3">
    <citation type="submission" date="2010-09" db="EMBL/GenBank/DDBJ databases">
        <title>Annotation of Gaeumannomyces graminis var. tritici R3-111a-1.</title>
        <authorList>
            <consortium name="The Broad Institute Genome Sequencing Platform"/>
            <person name="Ma L.-J."/>
            <person name="Dead R."/>
            <person name="Young S.K."/>
            <person name="Zeng Q."/>
            <person name="Gargeya S."/>
            <person name="Fitzgerald M."/>
            <person name="Haas B."/>
            <person name="Abouelleil A."/>
            <person name="Alvarado L."/>
            <person name="Arachchi H.M."/>
            <person name="Berlin A."/>
            <person name="Brown A."/>
            <person name="Chapman S.B."/>
            <person name="Chen Z."/>
            <person name="Dunbar C."/>
            <person name="Freedman E."/>
            <person name="Gearin G."/>
            <person name="Gellesch M."/>
            <person name="Goldberg J."/>
            <person name="Griggs A."/>
            <person name="Gujja S."/>
            <person name="Heiman D."/>
            <person name="Howarth C."/>
            <person name="Larson L."/>
            <person name="Lui A."/>
            <person name="MacDonald P.J.P."/>
            <person name="Mehta T."/>
            <person name="Montmayeur A."/>
            <person name="Murphy C."/>
            <person name="Neiman D."/>
            <person name="Pearson M."/>
            <person name="Priest M."/>
            <person name="Roberts A."/>
            <person name="Saif S."/>
            <person name="Shea T."/>
            <person name="Shenoy N."/>
            <person name="Sisk P."/>
            <person name="Stolte C."/>
            <person name="Sykes S."/>
            <person name="Yandava C."/>
            <person name="Wortman J."/>
            <person name="Nusbaum C."/>
            <person name="Birren B."/>
        </authorList>
    </citation>
    <scope>NUCLEOTIDE SEQUENCE</scope>
    <source>
        <strain evidence="4">R3-111a-1</strain>
    </source>
</reference>
<dbReference type="RefSeq" id="XP_009218034.1">
    <property type="nucleotide sequence ID" value="XM_009219770.1"/>
</dbReference>
<evidence type="ECO:0000259" key="3">
    <source>
        <dbReference type="Pfam" id="PF26082"/>
    </source>
</evidence>
<evidence type="ECO:0000313" key="5">
    <source>
        <dbReference type="EnsemblFungi" id="EJT82025"/>
    </source>
</evidence>